<accession>G2JA15</accession>
<dbReference type="EMBL" id="CAFB01000044">
    <property type="protein sequence ID" value="CCD29612.1"/>
    <property type="molecule type" value="Genomic_DNA"/>
</dbReference>
<dbReference type="Proteomes" id="UP000054051">
    <property type="component" value="Unassembled WGS sequence"/>
</dbReference>
<dbReference type="OrthoDB" id="9179351at2"/>
<evidence type="ECO:0008006" key="3">
    <source>
        <dbReference type="Google" id="ProtNLM"/>
    </source>
</evidence>
<evidence type="ECO:0000313" key="2">
    <source>
        <dbReference type="Proteomes" id="UP000054051"/>
    </source>
</evidence>
<dbReference type="Pfam" id="PF11848">
    <property type="entry name" value="DUF3368"/>
    <property type="match status" value="1"/>
</dbReference>
<name>G2JA15_9BURK</name>
<dbReference type="AlphaFoldDB" id="G2JA15"/>
<proteinExistence type="predicted"/>
<sequence>MAEQHPKSLLIIDDRAGRLEAKARGVRYIGLLGLIVQARRMGKLDEARPLLDALQQVGYCMSDARMSDCFNRLGNL</sequence>
<gene>
    <name evidence="1" type="ORF">CAGGBEG34_270021</name>
</gene>
<comment type="caution">
    <text evidence="1">The sequence shown here is derived from an EMBL/GenBank/DDBJ whole genome shotgun (WGS) entry which is preliminary data.</text>
</comment>
<organism evidence="1 2">
    <name type="scientific">Candidatus Glomeribacter gigasporarum BEG34</name>
    <dbReference type="NCBI Taxonomy" id="1070319"/>
    <lineage>
        <taxon>Bacteria</taxon>
        <taxon>Pseudomonadati</taxon>
        <taxon>Pseudomonadota</taxon>
        <taxon>Betaproteobacteria</taxon>
        <taxon>Burkholderiales</taxon>
        <taxon>Burkholderiaceae</taxon>
        <taxon>Candidatus Glomeribacter</taxon>
    </lineage>
</organism>
<evidence type="ECO:0000313" key="1">
    <source>
        <dbReference type="EMBL" id="CCD29612.1"/>
    </source>
</evidence>
<dbReference type="STRING" id="1070319.CAGGBEG34_270021"/>
<keyword evidence="2" id="KW-1185">Reference proteome</keyword>
<reference evidence="1 2" key="1">
    <citation type="submission" date="2011-08" db="EMBL/GenBank/DDBJ databases">
        <title>The genome of the obligate endobacterium of an arbuscular mycorrhizal fungus reveals an interphylum network of nutritional interactions.</title>
        <authorList>
            <person name="Ghignone S."/>
            <person name="Salvioli A."/>
            <person name="Anca I."/>
            <person name="Lumini E."/>
            <person name="Ortu G."/>
            <person name="Petiti L."/>
            <person name="Cruveiller S."/>
            <person name="Bianciotto V."/>
            <person name="Piffanelli P."/>
            <person name="Lanfranco L."/>
            <person name="Bonfante P."/>
        </authorList>
    </citation>
    <scope>NUCLEOTIDE SEQUENCE [LARGE SCALE GENOMIC DNA]</scope>
    <source>
        <strain evidence="1 2">BEG34</strain>
    </source>
</reference>
<protein>
    <recommendedName>
        <fullName evidence="3">DUF3368 domain-containing protein</fullName>
    </recommendedName>
</protein>
<dbReference type="InterPro" id="IPR021799">
    <property type="entry name" value="PIN-like_prokaryotic"/>
</dbReference>